<dbReference type="EMBL" id="CP040089">
    <property type="protein sequence ID" value="QGA80207.1"/>
    <property type="molecule type" value="Genomic_DNA"/>
</dbReference>
<dbReference type="CDD" id="cd02440">
    <property type="entry name" value="AdoMet_MTases"/>
    <property type="match status" value="1"/>
</dbReference>
<dbReference type="Proteomes" id="UP000377803">
    <property type="component" value="Chromosome"/>
</dbReference>
<dbReference type="PANTHER" id="PTHR23290">
    <property type="entry name" value="RRNA N6-ADENOSINE-METHYLTRANSFERASE METTL5"/>
    <property type="match status" value="1"/>
</dbReference>
<dbReference type="SUPFAM" id="SSF53335">
    <property type="entry name" value="S-adenosyl-L-methionine-dependent methyltransferases"/>
    <property type="match status" value="1"/>
</dbReference>
<dbReference type="AlphaFoldDB" id="A0A5Q0UF60"/>
<dbReference type="RefSeq" id="WP_153549946.1">
    <property type="nucleotide sequence ID" value="NZ_CP040089.1"/>
</dbReference>
<evidence type="ECO:0000256" key="1">
    <source>
        <dbReference type="ARBA" id="ARBA00009741"/>
    </source>
</evidence>
<dbReference type="InterPro" id="IPR051720">
    <property type="entry name" value="rRNA_MeTrfase/Polyamine_Synth"/>
</dbReference>
<evidence type="ECO:0000313" key="4">
    <source>
        <dbReference type="EMBL" id="QGA80207.1"/>
    </source>
</evidence>
<name>A0A5Q0UF60_9ARCH</name>
<reference evidence="5" key="1">
    <citation type="submission" date="2019-05" db="EMBL/GenBank/DDBJ databases">
        <title>Candidatus Nanohalobium constans, a novel model system to study the DPANN nano-sized archaea: genomic and physiological characterization of a nanoarchaeon co-cultured with its chitinotrophic host.</title>
        <authorList>
            <person name="La Cono V."/>
            <person name="Arcadi E."/>
            <person name="Crisafi F."/>
            <person name="Denaro R."/>
            <person name="La Spada G."/>
            <person name="Messina E."/>
            <person name="Smedile F."/>
            <person name="Toshchakov S.V."/>
            <person name="Shevchenko M.A."/>
            <person name="Golyshin P.N."/>
            <person name="Golyshina O.V."/>
            <person name="Ferrer M."/>
            <person name="Rohde M."/>
            <person name="Mushegian A."/>
            <person name="Sorokin D.Y."/>
            <person name="Giuliano L."/>
            <person name="Yakimov M.M."/>
        </authorList>
    </citation>
    <scope>NUCLEOTIDE SEQUENCE [LARGE SCALE GENOMIC DNA]</scope>
    <source>
        <strain evidence="5">LC1Nh</strain>
    </source>
</reference>
<dbReference type="GO" id="GO:0008757">
    <property type="term" value="F:S-adenosylmethionine-dependent methyltransferase activity"/>
    <property type="evidence" value="ECO:0007669"/>
    <property type="project" value="UniProtKB-ARBA"/>
</dbReference>
<dbReference type="Gene3D" id="3.40.50.150">
    <property type="entry name" value="Vaccinia Virus protein VP39"/>
    <property type="match status" value="1"/>
</dbReference>
<dbReference type="InterPro" id="IPR007848">
    <property type="entry name" value="Small_mtfrase_dom"/>
</dbReference>
<dbReference type="GO" id="GO:0032259">
    <property type="term" value="P:methylation"/>
    <property type="evidence" value="ECO:0007669"/>
    <property type="project" value="UniProtKB-KW"/>
</dbReference>
<evidence type="ECO:0000313" key="5">
    <source>
        <dbReference type="Proteomes" id="UP000377803"/>
    </source>
</evidence>
<gene>
    <name evidence="4" type="ORF">LC1Nh_0304</name>
</gene>
<evidence type="ECO:0000259" key="3">
    <source>
        <dbReference type="Pfam" id="PF05175"/>
    </source>
</evidence>
<protein>
    <recommendedName>
        <fullName evidence="2">Methyltransferase-like protein 5</fullName>
    </recommendedName>
</protein>
<organism evidence="4 5">
    <name type="scientific">Candidatus Nanohalobium constans</name>
    <dbReference type="NCBI Taxonomy" id="2565781"/>
    <lineage>
        <taxon>Archaea</taxon>
        <taxon>Candidatus Nanohalarchaeota</taxon>
        <taxon>Candidatus Nanohalobia</taxon>
        <taxon>Candidatus Nanohalobiales</taxon>
        <taxon>Candidatus Nanohalobiaceae</taxon>
        <taxon>Candidatus Nanohalobium</taxon>
    </lineage>
</organism>
<proteinExistence type="inferred from homology"/>
<comment type="similarity">
    <text evidence="1">Belongs to the methyltransferase superfamily. PrmA family.</text>
</comment>
<feature type="domain" description="Methyltransferase small" evidence="3">
    <location>
        <begin position="43"/>
        <end position="134"/>
    </location>
</feature>
<dbReference type="Pfam" id="PF05175">
    <property type="entry name" value="MTS"/>
    <property type="match status" value="1"/>
</dbReference>
<dbReference type="OrthoDB" id="31271at2157"/>
<sequence>MKNDLKQALSKVRDFEDPKISLEQYITPPALAADLVFTAYMQGDIESKKVADLGTGTGILGIGAELIDGEVVAVEKDDSALELAKENAEDLGANIDFLQSDVEEFGKSVDTVVMNPPFSVHSDTGLDFWEKALEVGDAVYGISPRGARDSIKSLVRSSNHKLEGVQEYEIGLPPSYGFHTEESRETPVDLIITKRST</sequence>
<accession>A0A5Q0UF60</accession>
<keyword evidence="4" id="KW-0489">Methyltransferase</keyword>
<dbReference type="KEGG" id="ncon:LC1Nh_0304"/>
<dbReference type="GO" id="GO:0003676">
    <property type="term" value="F:nucleic acid binding"/>
    <property type="evidence" value="ECO:0007669"/>
    <property type="project" value="InterPro"/>
</dbReference>
<keyword evidence="4" id="KW-0808">Transferase</keyword>
<dbReference type="PANTHER" id="PTHR23290:SF0">
    <property type="entry name" value="RRNA N6-ADENOSINE-METHYLTRANSFERASE METTL5"/>
    <property type="match status" value="1"/>
</dbReference>
<dbReference type="InterPro" id="IPR029063">
    <property type="entry name" value="SAM-dependent_MTases_sf"/>
</dbReference>
<dbReference type="PROSITE" id="PS00092">
    <property type="entry name" value="N6_MTASE"/>
    <property type="match status" value="1"/>
</dbReference>
<evidence type="ECO:0000256" key="2">
    <source>
        <dbReference type="ARBA" id="ARBA00041374"/>
    </source>
</evidence>
<dbReference type="InterPro" id="IPR002052">
    <property type="entry name" value="DNA_methylase_N6_adenine_CS"/>
</dbReference>
<keyword evidence="5" id="KW-1185">Reference proteome</keyword>
<dbReference type="GeneID" id="42364687"/>